<dbReference type="RefSeq" id="WP_379289908.1">
    <property type="nucleotide sequence ID" value="NZ_JBHTIU010000070.1"/>
</dbReference>
<name>A0ABW3DEX5_9BACL</name>
<keyword evidence="2" id="KW-1185">Reference proteome</keyword>
<organism evidence="1 2">
    <name type="scientific">Paenibacillus residui</name>
    <dbReference type="NCBI Taxonomy" id="629724"/>
    <lineage>
        <taxon>Bacteria</taxon>
        <taxon>Bacillati</taxon>
        <taxon>Bacillota</taxon>
        <taxon>Bacilli</taxon>
        <taxon>Bacillales</taxon>
        <taxon>Paenibacillaceae</taxon>
        <taxon>Paenibacillus</taxon>
    </lineage>
</organism>
<sequence>MSYRRRLSEDIPEEDTRIWSCTQQGCKGWMRDNFAFDSSPRCRLCNAPMDIGTRRLPQLINTNGDLKALKKGISIQ</sequence>
<reference evidence="2" key="1">
    <citation type="journal article" date="2019" name="Int. J. Syst. Evol. Microbiol.">
        <title>The Global Catalogue of Microorganisms (GCM) 10K type strain sequencing project: providing services to taxonomists for standard genome sequencing and annotation.</title>
        <authorList>
            <consortium name="The Broad Institute Genomics Platform"/>
            <consortium name="The Broad Institute Genome Sequencing Center for Infectious Disease"/>
            <person name="Wu L."/>
            <person name="Ma J."/>
        </authorList>
    </citation>
    <scope>NUCLEOTIDE SEQUENCE [LARGE SCALE GENOMIC DNA]</scope>
    <source>
        <strain evidence="2">CCUG 57263</strain>
    </source>
</reference>
<dbReference type="InterPro" id="IPR025916">
    <property type="entry name" value="YdjO"/>
</dbReference>
<dbReference type="EMBL" id="JBHTIU010000070">
    <property type="protein sequence ID" value="MFD0871037.1"/>
    <property type="molecule type" value="Genomic_DNA"/>
</dbReference>
<comment type="caution">
    <text evidence="1">The sequence shown here is derived from an EMBL/GenBank/DDBJ whole genome shotgun (WGS) entry which is preliminary data.</text>
</comment>
<accession>A0ABW3DEX5</accession>
<evidence type="ECO:0000313" key="1">
    <source>
        <dbReference type="EMBL" id="MFD0871037.1"/>
    </source>
</evidence>
<dbReference type="Pfam" id="PF14169">
    <property type="entry name" value="YdjO"/>
    <property type="match status" value="1"/>
</dbReference>
<protein>
    <submittedName>
        <fullName evidence="1">Cold-shock protein</fullName>
    </submittedName>
</protein>
<evidence type="ECO:0000313" key="2">
    <source>
        <dbReference type="Proteomes" id="UP001597120"/>
    </source>
</evidence>
<dbReference type="Proteomes" id="UP001597120">
    <property type="component" value="Unassembled WGS sequence"/>
</dbReference>
<gene>
    <name evidence="1" type="ORF">ACFQ03_18005</name>
</gene>
<proteinExistence type="predicted"/>